<name>A0A371AYL7_9FIRM</name>
<dbReference type="PROSITE" id="PS51372">
    <property type="entry name" value="PRD_2"/>
    <property type="match status" value="2"/>
</dbReference>
<evidence type="ECO:0000313" key="7">
    <source>
        <dbReference type="EMBL" id="RDU24688.1"/>
    </source>
</evidence>
<dbReference type="Proteomes" id="UP000255036">
    <property type="component" value="Unassembled WGS sequence"/>
</dbReference>
<dbReference type="InterPro" id="IPR036388">
    <property type="entry name" value="WH-like_DNA-bd_sf"/>
</dbReference>
<dbReference type="InterPro" id="IPR016152">
    <property type="entry name" value="PTrfase/Anion_transptr"/>
</dbReference>
<dbReference type="Pfam" id="PF08279">
    <property type="entry name" value="HTH_11"/>
    <property type="match status" value="1"/>
</dbReference>
<dbReference type="Gene3D" id="1.10.10.10">
    <property type="entry name" value="Winged helix-like DNA-binding domain superfamily/Winged helix DNA-binding domain"/>
    <property type="match status" value="2"/>
</dbReference>
<dbReference type="Gene3D" id="3.40.930.10">
    <property type="entry name" value="Mannitol-specific EII, Chain A"/>
    <property type="match status" value="1"/>
</dbReference>
<feature type="domain" description="PTS EIIA type-2" evidence="5">
    <location>
        <begin position="496"/>
        <end position="634"/>
    </location>
</feature>
<comment type="caution">
    <text evidence="7">The sequence shown here is derived from an EMBL/GenBank/DDBJ whole genome shotgun (WGS) entry which is preliminary data.</text>
</comment>
<keyword evidence="8" id="KW-1185">Reference proteome</keyword>
<dbReference type="EMBL" id="QRCT01000012">
    <property type="protein sequence ID" value="RDU24688.1"/>
    <property type="molecule type" value="Genomic_DNA"/>
</dbReference>
<evidence type="ECO:0000256" key="4">
    <source>
        <dbReference type="ARBA" id="ARBA00023163"/>
    </source>
</evidence>
<dbReference type="InterPro" id="IPR002178">
    <property type="entry name" value="PTS_EIIA_type-2_dom"/>
</dbReference>
<evidence type="ECO:0000259" key="5">
    <source>
        <dbReference type="PROSITE" id="PS51094"/>
    </source>
</evidence>
<proteinExistence type="predicted"/>
<dbReference type="Pfam" id="PF05043">
    <property type="entry name" value="Mga"/>
    <property type="match status" value="1"/>
</dbReference>
<reference evidence="7 8" key="1">
    <citation type="submission" date="2018-07" db="EMBL/GenBank/DDBJ databases">
        <title>Anaerosacharophilus polymeroproducens gen. nov. sp. nov., an anaerobic bacterium isolated from salt field.</title>
        <authorList>
            <person name="Kim W."/>
            <person name="Yang S.-H."/>
            <person name="Oh J."/>
            <person name="Lee J.-H."/>
            <person name="Kwon K.K."/>
        </authorList>
    </citation>
    <scope>NUCLEOTIDE SEQUENCE [LARGE SCALE GENOMIC DNA]</scope>
    <source>
        <strain evidence="7 8">MCWD5</strain>
    </source>
</reference>
<dbReference type="RefSeq" id="WP_115480920.1">
    <property type="nucleotide sequence ID" value="NZ_QRCT01000012.1"/>
</dbReference>
<dbReference type="PANTHER" id="PTHR30185">
    <property type="entry name" value="CRYPTIC BETA-GLUCOSIDE BGL OPERON ANTITERMINATOR"/>
    <property type="match status" value="1"/>
</dbReference>
<dbReference type="PANTHER" id="PTHR30185:SF12">
    <property type="entry name" value="TRANSCRIPTIONAL REGULATOR MANR"/>
    <property type="match status" value="1"/>
</dbReference>
<organism evidence="7 8">
    <name type="scientific">Anaerosacchariphilus polymeriproducens</name>
    <dbReference type="NCBI Taxonomy" id="1812858"/>
    <lineage>
        <taxon>Bacteria</taxon>
        <taxon>Bacillati</taxon>
        <taxon>Bacillota</taxon>
        <taxon>Clostridia</taxon>
        <taxon>Lachnospirales</taxon>
        <taxon>Lachnospiraceae</taxon>
        <taxon>Anaerosacchariphilus</taxon>
    </lineage>
</organism>
<dbReference type="InterPro" id="IPR050661">
    <property type="entry name" value="BglG_antiterminators"/>
</dbReference>
<dbReference type="Gene3D" id="1.10.1790.10">
    <property type="entry name" value="PRD domain"/>
    <property type="match status" value="2"/>
</dbReference>
<keyword evidence="4" id="KW-0804">Transcription</keyword>
<dbReference type="PROSITE" id="PS51094">
    <property type="entry name" value="PTS_EIIA_TYPE_2"/>
    <property type="match status" value="1"/>
</dbReference>
<evidence type="ECO:0000256" key="1">
    <source>
        <dbReference type="ARBA" id="ARBA00022737"/>
    </source>
</evidence>
<keyword evidence="2" id="KW-0805">Transcription regulation</keyword>
<sequence length="636" mass="73845">MMQFKQVELINYMLNNKAKVLTSQQLADALHVSIRSVKTYISQINDSGKGKVIISNKNGYMLNIPIAKSLLEQENKLVPQTYEDRSNYIIKLFFLNHTNCLDLFDLADDMFVSDSTLKMDIKKMNKRFKSFNIQFTIEKNNIKLTGPEKNIRKLFSYILYEEVDNHYMDLQVLKKNFVNVDVDSILPIIRKAFIKNNFYINDLALRNLLIHLIIIIERIIEGKTVSNVVLPSFDNEAENLCVSEICENLEQQFNIRISSEEKNEIYMLFKSSTNLVINNSMQDLTLLVGEEIVHQTKELVYLIKRQYSVDLDSENFIIPFALHLKNLLLRAKNSTYIKNPMLEMIKSQHLILFDIALFVSLQLSKRYQIIMGEDEVAFIALHIGGEIERQKNNNSKVSVVLLCPSYMKIESRLYNELLLNFNNDINIVASVKDTLQLEDMNFDLLVSTIKVKPKVHCEIAVISPFMTQGDKFEIQAKIESTQNNKKKKVLKKYFHDYFEEDLFFVCNKSYDMLQAIDLLTDNLLNMEYVRNDYKENVLTRERAASTAFGKIAIPHSVEMNAYKTCISVMISRSGIKWDKQRVNVILMIAINKQDNNAFRDLYESLAVIFSEENNIELIKECDSFELFESTLKSIIS</sequence>
<evidence type="ECO:0000259" key="6">
    <source>
        <dbReference type="PROSITE" id="PS51372"/>
    </source>
</evidence>
<evidence type="ECO:0000256" key="3">
    <source>
        <dbReference type="ARBA" id="ARBA00023159"/>
    </source>
</evidence>
<dbReference type="OrthoDB" id="3175596at2"/>
<dbReference type="InterPro" id="IPR007737">
    <property type="entry name" value="Mga_HTH"/>
</dbReference>
<gene>
    <name evidence="7" type="ORF">DWV06_04260</name>
</gene>
<protein>
    <submittedName>
        <fullName evidence="7">PRD domain-containing protein</fullName>
    </submittedName>
</protein>
<dbReference type="SUPFAM" id="SSF55804">
    <property type="entry name" value="Phoshotransferase/anion transport protein"/>
    <property type="match status" value="1"/>
</dbReference>
<accession>A0A371AYL7</accession>
<feature type="domain" description="PRD" evidence="6">
    <location>
        <begin position="173"/>
        <end position="279"/>
    </location>
</feature>
<dbReference type="Pfam" id="PF00359">
    <property type="entry name" value="PTS_EIIA_2"/>
    <property type="match status" value="1"/>
</dbReference>
<feature type="domain" description="PRD" evidence="6">
    <location>
        <begin position="287"/>
        <end position="393"/>
    </location>
</feature>
<keyword evidence="1" id="KW-0677">Repeat</keyword>
<dbReference type="InterPro" id="IPR036634">
    <property type="entry name" value="PRD_sf"/>
</dbReference>
<dbReference type="Pfam" id="PF00874">
    <property type="entry name" value="PRD"/>
    <property type="match status" value="2"/>
</dbReference>
<dbReference type="GO" id="GO:0006355">
    <property type="term" value="P:regulation of DNA-templated transcription"/>
    <property type="evidence" value="ECO:0007669"/>
    <property type="project" value="InterPro"/>
</dbReference>
<evidence type="ECO:0000313" key="8">
    <source>
        <dbReference type="Proteomes" id="UP000255036"/>
    </source>
</evidence>
<keyword evidence="3" id="KW-0010">Activator</keyword>
<dbReference type="SUPFAM" id="SSF63520">
    <property type="entry name" value="PTS-regulatory domain, PRD"/>
    <property type="match status" value="2"/>
</dbReference>
<evidence type="ECO:0000256" key="2">
    <source>
        <dbReference type="ARBA" id="ARBA00023015"/>
    </source>
</evidence>
<dbReference type="InterPro" id="IPR011608">
    <property type="entry name" value="PRD"/>
</dbReference>
<dbReference type="InterPro" id="IPR013196">
    <property type="entry name" value="HTH_11"/>
</dbReference>
<dbReference type="AlphaFoldDB" id="A0A371AYL7"/>